<dbReference type="Proteomes" id="UP000315577">
    <property type="component" value="Unassembled WGS sequence"/>
</dbReference>
<dbReference type="Proteomes" id="UP000295536">
    <property type="component" value="Unassembled WGS sequence"/>
</dbReference>
<dbReference type="SUPFAM" id="SSF158710">
    <property type="entry name" value="PSPTO4464-like"/>
    <property type="match status" value="1"/>
</dbReference>
<dbReference type="GO" id="GO:0019843">
    <property type="term" value="F:rRNA binding"/>
    <property type="evidence" value="ECO:0007669"/>
    <property type="project" value="UniProtKB-UniRule"/>
</dbReference>
<dbReference type="InterPro" id="IPR023153">
    <property type="entry name" value="DarP_sf"/>
</dbReference>
<name>A0A4R3LP55_9BURK</name>
<dbReference type="Gene3D" id="1.10.60.30">
    <property type="entry name" value="PSPTO4464-like domains"/>
    <property type="match status" value="2"/>
</dbReference>
<evidence type="ECO:0000256" key="1">
    <source>
        <dbReference type="ARBA" id="ARBA00022490"/>
    </source>
</evidence>
<dbReference type="InterPro" id="IPR006839">
    <property type="entry name" value="DarP"/>
</dbReference>
<keyword evidence="3 5" id="KW-0699">rRNA-binding</keyword>
<evidence type="ECO:0000256" key="5">
    <source>
        <dbReference type="HAMAP-Rule" id="MF_00765"/>
    </source>
</evidence>
<dbReference type="PIRSF" id="PIRSF016183">
    <property type="entry name" value="UCP016183"/>
    <property type="match status" value="1"/>
</dbReference>
<gene>
    <name evidence="5" type="primary">darP</name>
    <name evidence="6" type="ORF">EDC36_10143</name>
    <name evidence="7" type="ORF">Tigna_00535</name>
</gene>
<proteinExistence type="inferred from homology"/>
<comment type="similarity">
    <text evidence="5">Belongs to the DarP family.</text>
</comment>
<dbReference type="GO" id="GO:0043022">
    <property type="term" value="F:ribosome binding"/>
    <property type="evidence" value="ECO:0007669"/>
    <property type="project" value="UniProtKB-UniRule"/>
</dbReference>
<dbReference type="EMBL" id="SMAH01000001">
    <property type="protein sequence ID" value="TCS99776.1"/>
    <property type="molecule type" value="Genomic_DNA"/>
</dbReference>
<sequence length="214" mass="24332">MIPAMPRKPPKGYFVRGRFVAYGSEEDAELKRAAKWDAEHSKTDLKRLSAERQALGERLLGLGAAALQRLGLPEDLLQALAEARRIDAFEARRRQLQYIGKLMRRLDDEQVAAVQAALDEQHRGSAVQTARLHEAEQWRERLVASDEALHAWRAIEPEADWQRLRALIRQARKDLADTPSDPDRPGQPTRHGRAWRELFQHVRAALDAHHAAAV</sequence>
<comment type="function">
    <text evidence="5">Member of a network of 50S ribosomal subunit biogenesis factors which assembles along the 30S-50S interface, preventing incorrect 23S rRNA structures from forming. Promotes peptidyl transferase center (PTC) maturation.</text>
</comment>
<comment type="subcellular location">
    <subcellularLocation>
        <location evidence="5">Cytoplasm</location>
    </subcellularLocation>
    <text evidence="5">Associates with late stage pre-50S ribosomal subunits.</text>
</comment>
<evidence type="ECO:0000313" key="6">
    <source>
        <dbReference type="EMBL" id="TCS99776.1"/>
    </source>
</evidence>
<keyword evidence="1 5" id="KW-0963">Cytoplasm</keyword>
<dbReference type="PANTHER" id="PTHR38101:SF1">
    <property type="entry name" value="UPF0307 PROTEIN YJGA"/>
    <property type="match status" value="1"/>
</dbReference>
<dbReference type="CDD" id="cd16331">
    <property type="entry name" value="YjgA-like"/>
    <property type="match status" value="1"/>
</dbReference>
<dbReference type="Pfam" id="PF04751">
    <property type="entry name" value="DarP"/>
    <property type="match status" value="1"/>
</dbReference>
<dbReference type="PANTHER" id="PTHR38101">
    <property type="entry name" value="UPF0307 PROTEIN YJGA"/>
    <property type="match status" value="1"/>
</dbReference>
<dbReference type="AlphaFoldDB" id="A0A4R3LP55"/>
<evidence type="ECO:0000313" key="9">
    <source>
        <dbReference type="Proteomes" id="UP000315577"/>
    </source>
</evidence>
<keyword evidence="2 5" id="KW-0690">Ribosome biogenesis</keyword>
<dbReference type="GO" id="GO:1902626">
    <property type="term" value="P:assembly of large subunit precursor of preribosome"/>
    <property type="evidence" value="ECO:0007669"/>
    <property type="project" value="UniProtKB-UniRule"/>
</dbReference>
<organism evidence="6 8">
    <name type="scientific">Tepidimonas ignava</name>
    <dbReference type="NCBI Taxonomy" id="114249"/>
    <lineage>
        <taxon>Bacteria</taxon>
        <taxon>Pseudomonadati</taxon>
        <taxon>Pseudomonadota</taxon>
        <taxon>Betaproteobacteria</taxon>
        <taxon>Burkholderiales</taxon>
        <taxon>Tepidimonas</taxon>
    </lineage>
</organism>
<reference evidence="7 9" key="2">
    <citation type="submission" date="2019-07" db="EMBL/GenBank/DDBJ databases">
        <title>Tepidimonas ignava SPS-1037 draft genome.</title>
        <authorList>
            <person name="Da Costa M.S."/>
            <person name="Froufe H.J.C."/>
            <person name="Egas C."/>
            <person name="Albuquerque L."/>
        </authorList>
    </citation>
    <scope>NUCLEOTIDE SEQUENCE [LARGE SCALE GENOMIC DNA]</scope>
    <source>
        <strain evidence="7 9">SPS-1037</strain>
    </source>
</reference>
<evidence type="ECO:0000313" key="8">
    <source>
        <dbReference type="Proteomes" id="UP000295536"/>
    </source>
</evidence>
<keyword evidence="9" id="KW-1185">Reference proteome</keyword>
<keyword evidence="4 5" id="KW-0694">RNA-binding</keyword>
<evidence type="ECO:0000256" key="3">
    <source>
        <dbReference type="ARBA" id="ARBA00022730"/>
    </source>
</evidence>
<evidence type="ECO:0000313" key="7">
    <source>
        <dbReference type="EMBL" id="TSE23161.1"/>
    </source>
</evidence>
<reference evidence="6 8" key="1">
    <citation type="submission" date="2019-03" db="EMBL/GenBank/DDBJ databases">
        <title>Genomic Encyclopedia of Type Strains, Phase IV (KMG-IV): sequencing the most valuable type-strain genomes for metagenomic binning, comparative biology and taxonomic classification.</title>
        <authorList>
            <person name="Goeker M."/>
        </authorList>
    </citation>
    <scope>NUCLEOTIDE SEQUENCE [LARGE SCALE GENOMIC DNA]</scope>
    <source>
        <strain evidence="6 8">DSM 12034</strain>
    </source>
</reference>
<evidence type="ECO:0000256" key="2">
    <source>
        <dbReference type="ARBA" id="ARBA00022517"/>
    </source>
</evidence>
<comment type="caution">
    <text evidence="6">The sequence shown here is derived from an EMBL/GenBank/DDBJ whole genome shotgun (WGS) entry which is preliminary data.</text>
</comment>
<evidence type="ECO:0000256" key="4">
    <source>
        <dbReference type="ARBA" id="ARBA00022884"/>
    </source>
</evidence>
<dbReference type="NCBIfam" id="NF003593">
    <property type="entry name" value="PRK05255.1-1"/>
    <property type="match status" value="1"/>
</dbReference>
<dbReference type="GO" id="GO:0005829">
    <property type="term" value="C:cytosol"/>
    <property type="evidence" value="ECO:0007669"/>
    <property type="project" value="TreeGrafter"/>
</dbReference>
<dbReference type="HAMAP" id="MF_00765">
    <property type="entry name" value="DarP"/>
    <property type="match status" value="1"/>
</dbReference>
<protein>
    <recommendedName>
        <fullName evidence="5">Dual-action ribosomal maturation protein DarP</fullName>
    </recommendedName>
    <alternativeName>
        <fullName evidence="5">Large ribosomal subunit assembly factor DarP</fullName>
    </alternativeName>
</protein>
<accession>A0A4R3LP55</accession>
<dbReference type="EMBL" id="VJNC01000003">
    <property type="protein sequence ID" value="TSE23161.1"/>
    <property type="molecule type" value="Genomic_DNA"/>
</dbReference>